<accession>A0A2Z5V5L3</accession>
<dbReference type="RefSeq" id="WP_126323244.1">
    <property type="nucleotide sequence ID" value="NZ_AP018005.1"/>
</dbReference>
<dbReference type="GO" id="GO:0032298">
    <property type="term" value="P:positive regulation of DNA-templated DNA replication initiation"/>
    <property type="evidence" value="ECO:0007669"/>
    <property type="project" value="TreeGrafter"/>
</dbReference>
<dbReference type="OrthoDB" id="5297568at2"/>
<dbReference type="Gene3D" id="3.40.50.10110">
    <property type="entry name" value="DNA polymerase III subunit chi"/>
    <property type="match status" value="1"/>
</dbReference>
<gene>
    <name evidence="1" type="primary">holC</name>
    <name evidence="1" type="ORF">RVIR1_12450</name>
</gene>
<dbReference type="PANTHER" id="PTHR38767:SF1">
    <property type="entry name" value="DNA POLYMERASE III SUBUNIT CHI"/>
    <property type="match status" value="1"/>
</dbReference>
<protein>
    <submittedName>
        <fullName evidence="1">DNA polymerase III chi subunit HolC</fullName>
    </submittedName>
</protein>
<keyword evidence="2" id="KW-1185">Reference proteome</keyword>
<dbReference type="Pfam" id="PF04364">
    <property type="entry name" value="DNA_pol3_chi"/>
    <property type="match status" value="1"/>
</dbReference>
<dbReference type="InterPro" id="IPR036768">
    <property type="entry name" value="PolIII_chi_sf"/>
</dbReference>
<name>A0A2Z5V5L3_9COXI</name>
<dbReference type="Proteomes" id="UP000282483">
    <property type="component" value="Chromosome"/>
</dbReference>
<reference evidence="1 2" key="1">
    <citation type="submission" date="2017-03" db="EMBL/GenBank/DDBJ databases">
        <title>The genome sequence of Candidatus Rickettsiella viridis.</title>
        <authorList>
            <person name="Nikoh N."/>
            <person name="Tsuchida T."/>
            <person name="Yamaguchi K."/>
            <person name="Maeda T."/>
            <person name="Shigenobu S."/>
            <person name="Fukatsu T."/>
        </authorList>
    </citation>
    <scope>NUCLEOTIDE SEQUENCE [LARGE SCALE GENOMIC DNA]</scope>
    <source>
        <strain evidence="1 2">Ap-RA04</strain>
    </source>
</reference>
<evidence type="ECO:0000313" key="1">
    <source>
        <dbReference type="EMBL" id="BBB15702.1"/>
    </source>
</evidence>
<dbReference type="GO" id="GO:0003887">
    <property type="term" value="F:DNA-directed DNA polymerase activity"/>
    <property type="evidence" value="ECO:0007669"/>
    <property type="project" value="InterPro"/>
</dbReference>
<dbReference type="GO" id="GO:0003677">
    <property type="term" value="F:DNA binding"/>
    <property type="evidence" value="ECO:0007669"/>
    <property type="project" value="InterPro"/>
</dbReference>
<evidence type="ECO:0000313" key="2">
    <source>
        <dbReference type="Proteomes" id="UP000282483"/>
    </source>
</evidence>
<dbReference type="EMBL" id="AP018005">
    <property type="protein sequence ID" value="BBB15702.1"/>
    <property type="molecule type" value="Genomic_DNA"/>
</dbReference>
<dbReference type="KEGG" id="rvi:RVIR1_12450"/>
<dbReference type="InterPro" id="IPR007459">
    <property type="entry name" value="DNA_pol3_chi"/>
</dbReference>
<sequence length="146" mass="16948">MPTVDFYLLNTSSKQDSYRFLCRLVEKAYQQQNHAYIHTSSLEEAQCLDDLLWTFRDISFIPHQIGETSNALFPPSILIGTDKPKQQSADILFNLTQEAPPFFSEFSRIIEVVCEEKDHKIQARKKYKVYKEQNCPLTTHNISLAC</sequence>
<dbReference type="SUPFAM" id="SSF102400">
    <property type="entry name" value="DNA polymerase III chi subunit"/>
    <property type="match status" value="1"/>
</dbReference>
<dbReference type="GO" id="GO:0006260">
    <property type="term" value="P:DNA replication"/>
    <property type="evidence" value="ECO:0007669"/>
    <property type="project" value="InterPro"/>
</dbReference>
<proteinExistence type="predicted"/>
<organism evidence="1 2">
    <name type="scientific">Candidatus Rickettsiella viridis</name>
    <dbReference type="NCBI Taxonomy" id="676208"/>
    <lineage>
        <taxon>Bacteria</taxon>
        <taxon>Pseudomonadati</taxon>
        <taxon>Pseudomonadota</taxon>
        <taxon>Gammaproteobacteria</taxon>
        <taxon>Legionellales</taxon>
        <taxon>Coxiellaceae</taxon>
        <taxon>Rickettsiella</taxon>
    </lineage>
</organism>
<dbReference type="AlphaFoldDB" id="A0A2Z5V5L3"/>
<dbReference type="PANTHER" id="PTHR38767">
    <property type="entry name" value="DNA POLYMERASE III SUBUNIT CHI"/>
    <property type="match status" value="1"/>
</dbReference>